<reference evidence="1" key="2">
    <citation type="submission" date="2023-01" db="EMBL/GenBank/DDBJ databases">
        <authorList>
            <person name="Petersen C."/>
        </authorList>
    </citation>
    <scope>NUCLEOTIDE SEQUENCE</scope>
    <source>
        <strain evidence="1">IBT 17514</strain>
    </source>
</reference>
<dbReference type="Gene3D" id="2.130.10.10">
    <property type="entry name" value="YVTN repeat-like/Quinoprotein amine dehydrogenase"/>
    <property type="match status" value="1"/>
</dbReference>
<reference evidence="1" key="1">
    <citation type="journal article" date="2023" name="IMA Fungus">
        <title>Comparative genomic study of the Penicillium genus elucidates a diverse pangenome and 15 lateral gene transfer events.</title>
        <authorList>
            <person name="Petersen C."/>
            <person name="Sorensen T."/>
            <person name="Nielsen M.R."/>
            <person name="Sondergaard T.E."/>
            <person name="Sorensen J.L."/>
            <person name="Fitzpatrick D.A."/>
            <person name="Frisvad J.C."/>
            <person name="Nielsen K.L."/>
        </authorList>
    </citation>
    <scope>NUCLEOTIDE SEQUENCE</scope>
    <source>
        <strain evidence="1">IBT 17514</strain>
    </source>
</reference>
<keyword evidence="2" id="KW-1185">Reference proteome</keyword>
<dbReference type="InterPro" id="IPR036322">
    <property type="entry name" value="WD40_repeat_dom_sf"/>
</dbReference>
<dbReference type="SUPFAM" id="SSF50978">
    <property type="entry name" value="WD40 repeat-like"/>
    <property type="match status" value="1"/>
</dbReference>
<dbReference type="EMBL" id="JAQJAN010000001">
    <property type="protein sequence ID" value="KAJ5740644.1"/>
    <property type="molecule type" value="Genomic_DNA"/>
</dbReference>
<dbReference type="Proteomes" id="UP001215712">
    <property type="component" value="Unassembled WGS sequence"/>
</dbReference>
<name>A0AAD6HWF8_9EURO</name>
<dbReference type="AlphaFoldDB" id="A0AAD6HWF8"/>
<sequence length="155" mass="17232">MSKAIALVDAGNLLMWQIQDELRMCRVDTDDVSVNGDFLLSIKCKLSLRLEEYTFACSEDGDKVIVGAYMQVFDVHSIKAGQIKPIKSLQDAFLEPKLLQLSPDKRWVVSSDLDVIQLWDLNENGAVVPLLQLTDQSGCFSLAFSADSRQLACGF</sequence>
<organism evidence="1 2">
    <name type="scientific">Penicillium malachiteum</name>
    <dbReference type="NCBI Taxonomy" id="1324776"/>
    <lineage>
        <taxon>Eukaryota</taxon>
        <taxon>Fungi</taxon>
        <taxon>Dikarya</taxon>
        <taxon>Ascomycota</taxon>
        <taxon>Pezizomycotina</taxon>
        <taxon>Eurotiomycetes</taxon>
        <taxon>Eurotiomycetidae</taxon>
        <taxon>Eurotiales</taxon>
        <taxon>Aspergillaceae</taxon>
        <taxon>Penicillium</taxon>
    </lineage>
</organism>
<evidence type="ECO:0000313" key="1">
    <source>
        <dbReference type="EMBL" id="KAJ5740644.1"/>
    </source>
</evidence>
<comment type="caution">
    <text evidence="1">The sequence shown here is derived from an EMBL/GenBank/DDBJ whole genome shotgun (WGS) entry which is preliminary data.</text>
</comment>
<dbReference type="InterPro" id="IPR015943">
    <property type="entry name" value="WD40/YVTN_repeat-like_dom_sf"/>
</dbReference>
<protein>
    <submittedName>
        <fullName evidence="1">Uncharacterized protein</fullName>
    </submittedName>
</protein>
<gene>
    <name evidence="1" type="ORF">N7493_000516</name>
</gene>
<accession>A0AAD6HWF8</accession>
<proteinExistence type="predicted"/>
<evidence type="ECO:0000313" key="2">
    <source>
        <dbReference type="Proteomes" id="UP001215712"/>
    </source>
</evidence>